<keyword evidence="2" id="KW-1185">Reference proteome</keyword>
<dbReference type="EMBL" id="JAVXUP010000576">
    <property type="protein sequence ID" value="KAK3024897.1"/>
    <property type="molecule type" value="Genomic_DNA"/>
</dbReference>
<sequence length="126" mass="13875">MKSMIGMVLNWDSAELEISSSFTWSWINMRGIFFIPASTSPLTPDFESSKAFSSLLRSSSGLIPGIRVVMTKGSKHISTGHVFQVIGVEPKCLEEQLEEHSANVMKKAQVCGGTVEQDLLLDQSMH</sequence>
<proteinExistence type="predicted"/>
<name>A0AA88WC32_9ASTE</name>
<organism evidence="1 2">
    <name type="scientific">Escallonia herrerae</name>
    <dbReference type="NCBI Taxonomy" id="1293975"/>
    <lineage>
        <taxon>Eukaryota</taxon>
        <taxon>Viridiplantae</taxon>
        <taxon>Streptophyta</taxon>
        <taxon>Embryophyta</taxon>
        <taxon>Tracheophyta</taxon>
        <taxon>Spermatophyta</taxon>
        <taxon>Magnoliopsida</taxon>
        <taxon>eudicotyledons</taxon>
        <taxon>Gunneridae</taxon>
        <taxon>Pentapetalae</taxon>
        <taxon>asterids</taxon>
        <taxon>campanulids</taxon>
        <taxon>Escalloniales</taxon>
        <taxon>Escalloniaceae</taxon>
        <taxon>Escallonia</taxon>
    </lineage>
</organism>
<evidence type="ECO:0000313" key="2">
    <source>
        <dbReference type="Proteomes" id="UP001188597"/>
    </source>
</evidence>
<comment type="caution">
    <text evidence="1">The sequence shown here is derived from an EMBL/GenBank/DDBJ whole genome shotgun (WGS) entry which is preliminary data.</text>
</comment>
<gene>
    <name evidence="1" type="ORF">RJ639_044034</name>
</gene>
<evidence type="ECO:0000313" key="1">
    <source>
        <dbReference type="EMBL" id="KAK3024897.1"/>
    </source>
</evidence>
<reference evidence="1" key="1">
    <citation type="submission" date="2022-12" db="EMBL/GenBank/DDBJ databases">
        <title>Draft genome assemblies for two species of Escallonia (Escalloniales).</title>
        <authorList>
            <person name="Chanderbali A."/>
            <person name="Dervinis C."/>
            <person name="Anghel I."/>
            <person name="Soltis D."/>
            <person name="Soltis P."/>
            <person name="Zapata F."/>
        </authorList>
    </citation>
    <scope>NUCLEOTIDE SEQUENCE</scope>
    <source>
        <strain evidence="1">UCBG64.0493</strain>
        <tissue evidence="1">Leaf</tissue>
    </source>
</reference>
<accession>A0AA88WC32</accession>
<dbReference type="Proteomes" id="UP001188597">
    <property type="component" value="Unassembled WGS sequence"/>
</dbReference>
<dbReference type="AlphaFoldDB" id="A0AA88WC32"/>
<protein>
    <submittedName>
        <fullName evidence="1">Uncharacterized protein</fullName>
    </submittedName>
</protein>